<evidence type="ECO:0000313" key="3">
    <source>
        <dbReference type="Proteomes" id="UP001499959"/>
    </source>
</evidence>
<gene>
    <name evidence="2" type="ORF">GCM10023307_09110</name>
</gene>
<protein>
    <submittedName>
        <fullName evidence="2">Trypsin-like peptidase domain-containing protein</fullName>
    </submittedName>
</protein>
<sequence length="461" mass="48147">MVRKTPIYAAIASALLLAPFAQAAAPVAEMGEAVVAETPMAKAMGAASFATRENRGPTLIALGAPALADARALKSRRLDQVKRGQPLEIGFSRNVPNARIALSKLGWERLADGSLATRFEVSSDTAAALRASFALKATGRGANPAAVTLRFGGSDGRVFEQNGLEFAGRDAGWSPVLMGAKATVEVVLAKGQRPQNFSLALPQISHLDISPIASEVEIARAAKIGESDSCERDIVCRANPSAGFLSAEKAVARMVFTKSGSSYLCTGTLLNNNYSPKKRLFWSAAHCISTQTVANTLQTYWFYKATTCGGTTQAAGAVTLTGGAYLRHANTTRDTLLLELKSAPPAGATYAGWSSAAIAATGTAIEGIHHPAGDAKMYSLGSVTGLSTSIDGKSPLYRVVWTTGVTEGGSSGSALFTVSGGSYQLRGGLYGGTSYCTAQSSPDYYSRFSDVYSSISTYFNP</sequence>
<feature type="signal peptide" evidence="1">
    <location>
        <begin position="1"/>
        <end position="23"/>
    </location>
</feature>
<accession>A0ABP9AVB3</accession>
<dbReference type="PANTHER" id="PTHR36234">
    <property type="entry name" value="LYSYL ENDOPEPTIDASE"/>
    <property type="match status" value="1"/>
</dbReference>
<keyword evidence="1" id="KW-0732">Signal</keyword>
<dbReference type="RefSeq" id="WP_345302118.1">
    <property type="nucleotide sequence ID" value="NZ_BAABJE010000002.1"/>
</dbReference>
<evidence type="ECO:0000313" key="2">
    <source>
        <dbReference type="EMBL" id="GAA4786467.1"/>
    </source>
</evidence>
<dbReference type="Proteomes" id="UP001499959">
    <property type="component" value="Unassembled WGS sequence"/>
</dbReference>
<dbReference type="EMBL" id="BAABJE010000002">
    <property type="protein sequence ID" value="GAA4786467.1"/>
    <property type="molecule type" value="Genomic_DNA"/>
</dbReference>
<dbReference type="SUPFAM" id="SSF50494">
    <property type="entry name" value="Trypsin-like serine proteases"/>
    <property type="match status" value="1"/>
</dbReference>
<dbReference type="InterPro" id="IPR009003">
    <property type="entry name" value="Peptidase_S1_PA"/>
</dbReference>
<organism evidence="2 3">
    <name type="scientific">Lysobacter hankyongensis</name>
    <dbReference type="NCBI Taxonomy" id="1176535"/>
    <lineage>
        <taxon>Bacteria</taxon>
        <taxon>Pseudomonadati</taxon>
        <taxon>Pseudomonadota</taxon>
        <taxon>Gammaproteobacteria</taxon>
        <taxon>Lysobacterales</taxon>
        <taxon>Lysobacteraceae</taxon>
        <taxon>Lysobacter</taxon>
    </lineage>
</organism>
<proteinExistence type="predicted"/>
<dbReference type="InterPro" id="IPR043504">
    <property type="entry name" value="Peptidase_S1_PA_chymotrypsin"/>
</dbReference>
<name>A0ABP9AVB3_9GAMM</name>
<dbReference type="PANTHER" id="PTHR36234:SF5">
    <property type="entry name" value="LYSYL ENDOPEPTIDASE"/>
    <property type="match status" value="1"/>
</dbReference>
<dbReference type="Pfam" id="PF13365">
    <property type="entry name" value="Trypsin_2"/>
    <property type="match status" value="1"/>
</dbReference>
<keyword evidence="3" id="KW-1185">Reference proteome</keyword>
<feature type="chain" id="PRO_5045235677" evidence="1">
    <location>
        <begin position="24"/>
        <end position="461"/>
    </location>
</feature>
<evidence type="ECO:0000256" key="1">
    <source>
        <dbReference type="SAM" id="SignalP"/>
    </source>
</evidence>
<dbReference type="Gene3D" id="2.40.10.10">
    <property type="entry name" value="Trypsin-like serine proteases"/>
    <property type="match status" value="2"/>
</dbReference>
<comment type="caution">
    <text evidence="2">The sequence shown here is derived from an EMBL/GenBank/DDBJ whole genome shotgun (WGS) entry which is preliminary data.</text>
</comment>
<reference evidence="3" key="1">
    <citation type="journal article" date="2019" name="Int. J. Syst. Evol. Microbiol.">
        <title>The Global Catalogue of Microorganisms (GCM) 10K type strain sequencing project: providing services to taxonomists for standard genome sequencing and annotation.</title>
        <authorList>
            <consortium name="The Broad Institute Genomics Platform"/>
            <consortium name="The Broad Institute Genome Sequencing Center for Infectious Disease"/>
            <person name="Wu L."/>
            <person name="Ma J."/>
        </authorList>
    </citation>
    <scope>NUCLEOTIDE SEQUENCE [LARGE SCALE GENOMIC DNA]</scope>
    <source>
        <strain evidence="3">JCM 18204</strain>
    </source>
</reference>